<dbReference type="InterPro" id="IPR011009">
    <property type="entry name" value="Kinase-like_dom_sf"/>
</dbReference>
<evidence type="ECO:0000256" key="13">
    <source>
        <dbReference type="ARBA" id="ARBA00048679"/>
    </source>
</evidence>
<evidence type="ECO:0000256" key="5">
    <source>
        <dbReference type="ARBA" id="ARBA00022527"/>
    </source>
</evidence>
<sequence length="636" mass="71987">MQSTTTDLVTDTKFRVEFYSDLVHRFTIQSSSTPGQYVRRQERLDVWKKEKPVGSGSYGSVWLHRCLTSEDQGELQAVKMVNKTQLSSGGIDFCKELEAIAKFSQKKYLGLFVEYFGWYENEESMFIAMEYVQHGDLGSHLTVPLPENDAREIVFQIGEGLEHLHRNGFVHRDLKPENVFVVAKGPQWWVKIGDFGFSKRIKEDSSLRSMVGTRLFLAPEVQMIHPPGIDETSAIFHYTEKVDIWSLGVMAFYILFHEFPFTSNTPYALPKYVRGGPFPFPISPLVQMLSEECCRFMMAAMAPEASTRLSARGVLESNWLKQRAFDCVSGMGNLQISGETSSSTPRQAIQSRTAQLRESQSTITPSNYGKPPATPIYQPSNRMASTLQTTAVSPDSVNTILVQSNALSKGSHEEGEGPLAGQSYAKYSMSNRVSGEQQMNLGMLLSLRSAGHALLRQNKYAEAEVKYQVAFDGFKEAIGRQNEETLSCLNDLGNAIYYQNRFGAAERIWRQAYEGFNEAFGSQHPKTLSCLQHVGTALYGQAKYIEAESTCRVVYWERKRTLGPLHKDTLSTLQDIGDALFCQNKYTEAEAEYRQVYKARQRTLGERHQDTRLVLYKIGKALEYQKKYAQYQASIR</sequence>
<keyword evidence="10" id="KW-0072">Autophagy</keyword>
<dbReference type="GO" id="GO:0005524">
    <property type="term" value="F:ATP binding"/>
    <property type="evidence" value="ECO:0007669"/>
    <property type="project" value="UniProtKB-KW"/>
</dbReference>
<dbReference type="PROSITE" id="PS50011">
    <property type="entry name" value="PROTEIN_KINASE_DOM"/>
    <property type="match status" value="1"/>
</dbReference>
<comment type="catalytic activity">
    <reaction evidence="12">
        <text>L-threonyl-[protein] + ATP = O-phospho-L-threonyl-[protein] + ADP + H(+)</text>
        <dbReference type="Rhea" id="RHEA:46608"/>
        <dbReference type="Rhea" id="RHEA-COMP:11060"/>
        <dbReference type="Rhea" id="RHEA-COMP:11605"/>
        <dbReference type="ChEBI" id="CHEBI:15378"/>
        <dbReference type="ChEBI" id="CHEBI:30013"/>
        <dbReference type="ChEBI" id="CHEBI:30616"/>
        <dbReference type="ChEBI" id="CHEBI:61977"/>
        <dbReference type="ChEBI" id="CHEBI:456216"/>
        <dbReference type="EC" id="2.7.11.1"/>
    </reaction>
</comment>
<evidence type="ECO:0000256" key="8">
    <source>
        <dbReference type="ARBA" id="ARBA00022777"/>
    </source>
</evidence>
<keyword evidence="5" id="KW-0723">Serine/threonine-protein kinase</keyword>
<dbReference type="GO" id="GO:0005776">
    <property type="term" value="C:autophagosome"/>
    <property type="evidence" value="ECO:0007669"/>
    <property type="project" value="TreeGrafter"/>
</dbReference>
<feature type="compositionally biased region" description="Polar residues" evidence="14">
    <location>
        <begin position="354"/>
        <end position="367"/>
    </location>
</feature>
<evidence type="ECO:0000256" key="12">
    <source>
        <dbReference type="ARBA" id="ARBA00047899"/>
    </source>
</evidence>
<name>A0A1V6V0D5_9EURO</name>
<dbReference type="GO" id="GO:0034045">
    <property type="term" value="C:phagophore assembly site membrane"/>
    <property type="evidence" value="ECO:0007669"/>
    <property type="project" value="UniProtKB-SubCell"/>
</dbReference>
<evidence type="ECO:0000256" key="1">
    <source>
        <dbReference type="ARBA" id="ARBA00004623"/>
    </source>
</evidence>
<dbReference type="SUPFAM" id="SSF48452">
    <property type="entry name" value="TPR-like"/>
    <property type="match status" value="2"/>
</dbReference>
<dbReference type="Gene3D" id="1.10.510.10">
    <property type="entry name" value="Transferase(Phosphotransferase) domain 1"/>
    <property type="match status" value="1"/>
</dbReference>
<organism evidence="16 17">
    <name type="scientific">Penicillium coprophilum</name>
    <dbReference type="NCBI Taxonomy" id="36646"/>
    <lineage>
        <taxon>Eukaryota</taxon>
        <taxon>Fungi</taxon>
        <taxon>Dikarya</taxon>
        <taxon>Ascomycota</taxon>
        <taxon>Pezizomycotina</taxon>
        <taxon>Eurotiomycetes</taxon>
        <taxon>Eurotiomycetidae</taxon>
        <taxon>Eurotiales</taxon>
        <taxon>Aspergillaceae</taxon>
        <taxon>Penicillium</taxon>
    </lineage>
</organism>
<comment type="subcellular location">
    <subcellularLocation>
        <location evidence="1">Preautophagosomal structure membrane</location>
        <topology evidence="1">Peripheral membrane protein</topology>
    </subcellularLocation>
</comment>
<feature type="region of interest" description="Disordered" evidence="14">
    <location>
        <begin position="354"/>
        <end position="379"/>
    </location>
</feature>
<dbReference type="PROSITE" id="PS00108">
    <property type="entry name" value="PROTEIN_KINASE_ST"/>
    <property type="match status" value="1"/>
</dbReference>
<dbReference type="InterPro" id="IPR045269">
    <property type="entry name" value="Atg1-like"/>
</dbReference>
<evidence type="ECO:0000256" key="7">
    <source>
        <dbReference type="ARBA" id="ARBA00022741"/>
    </source>
</evidence>
<dbReference type="STRING" id="36646.A0A1V6V0D5"/>
<dbReference type="InterPro" id="IPR000719">
    <property type="entry name" value="Prot_kinase_dom"/>
</dbReference>
<dbReference type="PANTHER" id="PTHR24348:SF22">
    <property type="entry name" value="NON-SPECIFIC SERINE_THREONINE PROTEIN KINASE"/>
    <property type="match status" value="1"/>
</dbReference>
<dbReference type="GO" id="GO:0004674">
    <property type="term" value="F:protein serine/threonine kinase activity"/>
    <property type="evidence" value="ECO:0007669"/>
    <property type="project" value="UniProtKB-KW"/>
</dbReference>
<dbReference type="Proteomes" id="UP000191500">
    <property type="component" value="Unassembled WGS sequence"/>
</dbReference>
<dbReference type="GO" id="GO:0005829">
    <property type="term" value="C:cytosol"/>
    <property type="evidence" value="ECO:0007669"/>
    <property type="project" value="TreeGrafter"/>
</dbReference>
<dbReference type="Gene3D" id="1.25.40.10">
    <property type="entry name" value="Tetratricopeptide repeat domain"/>
    <property type="match status" value="1"/>
</dbReference>
<dbReference type="GO" id="GO:0010506">
    <property type="term" value="P:regulation of autophagy"/>
    <property type="evidence" value="ECO:0007669"/>
    <property type="project" value="InterPro"/>
</dbReference>
<reference evidence="17" key="1">
    <citation type="journal article" date="2017" name="Nat. Microbiol.">
        <title>Global analysis of biosynthetic gene clusters reveals vast potential of secondary metabolite production in Penicillium species.</title>
        <authorList>
            <person name="Nielsen J.C."/>
            <person name="Grijseels S."/>
            <person name="Prigent S."/>
            <person name="Ji B."/>
            <person name="Dainat J."/>
            <person name="Nielsen K.F."/>
            <person name="Frisvad J.C."/>
            <person name="Workman M."/>
            <person name="Nielsen J."/>
        </authorList>
    </citation>
    <scope>NUCLEOTIDE SEQUENCE [LARGE SCALE GENOMIC DNA]</scope>
    <source>
        <strain evidence="17">IBT 31321</strain>
    </source>
</reference>
<dbReference type="Pfam" id="PF00069">
    <property type="entry name" value="Pkinase"/>
    <property type="match status" value="1"/>
</dbReference>
<feature type="domain" description="Protein kinase" evidence="15">
    <location>
        <begin position="47"/>
        <end position="320"/>
    </location>
</feature>
<comment type="caution">
    <text evidence="16">The sequence shown here is derived from an EMBL/GenBank/DDBJ whole genome shotgun (WGS) entry which is preliminary data.</text>
</comment>
<keyword evidence="17" id="KW-1185">Reference proteome</keyword>
<dbReference type="Pfam" id="PF13374">
    <property type="entry name" value="TPR_10"/>
    <property type="match status" value="2"/>
</dbReference>
<evidence type="ECO:0000256" key="4">
    <source>
        <dbReference type="ARBA" id="ARBA00019599"/>
    </source>
</evidence>
<keyword evidence="7" id="KW-0547">Nucleotide-binding</keyword>
<evidence type="ECO:0000256" key="10">
    <source>
        <dbReference type="ARBA" id="ARBA00023006"/>
    </source>
</evidence>
<dbReference type="EC" id="2.7.11.1" evidence="2"/>
<keyword evidence="9" id="KW-0067">ATP-binding</keyword>
<evidence type="ECO:0000256" key="11">
    <source>
        <dbReference type="ARBA" id="ARBA00030237"/>
    </source>
</evidence>
<comment type="catalytic activity">
    <reaction evidence="13">
        <text>L-seryl-[protein] + ATP = O-phospho-L-seryl-[protein] + ADP + H(+)</text>
        <dbReference type="Rhea" id="RHEA:17989"/>
        <dbReference type="Rhea" id="RHEA-COMP:9863"/>
        <dbReference type="Rhea" id="RHEA-COMP:11604"/>
        <dbReference type="ChEBI" id="CHEBI:15378"/>
        <dbReference type="ChEBI" id="CHEBI:29999"/>
        <dbReference type="ChEBI" id="CHEBI:30616"/>
        <dbReference type="ChEBI" id="CHEBI:83421"/>
        <dbReference type="ChEBI" id="CHEBI:456216"/>
        <dbReference type="EC" id="2.7.11.1"/>
    </reaction>
</comment>
<evidence type="ECO:0000259" key="15">
    <source>
        <dbReference type="PROSITE" id="PS50011"/>
    </source>
</evidence>
<keyword evidence="6" id="KW-0808">Transferase</keyword>
<evidence type="ECO:0000256" key="14">
    <source>
        <dbReference type="SAM" id="MobiDB-lite"/>
    </source>
</evidence>
<protein>
    <recommendedName>
        <fullName evidence="3">Serine/threonine-protein kinase ATG1</fullName>
        <ecNumber evidence="2">2.7.11.1</ecNumber>
    </recommendedName>
    <alternativeName>
        <fullName evidence="11">Autophagy-related protein 1</fullName>
    </alternativeName>
    <alternativeName>
        <fullName evidence="4">Serine/threonine-protein kinase atg1</fullName>
    </alternativeName>
</protein>
<dbReference type="SMART" id="SM00220">
    <property type="entry name" value="S_TKc"/>
    <property type="match status" value="1"/>
</dbReference>
<dbReference type="AlphaFoldDB" id="A0A1V6V0D5"/>
<evidence type="ECO:0000313" key="17">
    <source>
        <dbReference type="Proteomes" id="UP000191500"/>
    </source>
</evidence>
<dbReference type="EMBL" id="MDDG01000002">
    <property type="protein sequence ID" value="OQE44134.1"/>
    <property type="molecule type" value="Genomic_DNA"/>
</dbReference>
<evidence type="ECO:0000256" key="2">
    <source>
        <dbReference type="ARBA" id="ARBA00012513"/>
    </source>
</evidence>
<dbReference type="GO" id="GO:0000045">
    <property type="term" value="P:autophagosome assembly"/>
    <property type="evidence" value="ECO:0007669"/>
    <property type="project" value="TreeGrafter"/>
</dbReference>
<evidence type="ECO:0000256" key="3">
    <source>
        <dbReference type="ARBA" id="ARBA00018572"/>
    </source>
</evidence>
<evidence type="ECO:0000313" key="16">
    <source>
        <dbReference type="EMBL" id="OQE44134.1"/>
    </source>
</evidence>
<dbReference type="InterPro" id="IPR011990">
    <property type="entry name" value="TPR-like_helical_dom_sf"/>
</dbReference>
<gene>
    <name evidence="16" type="ORF">PENCOP_c002G08812</name>
</gene>
<dbReference type="SUPFAM" id="SSF56112">
    <property type="entry name" value="Protein kinase-like (PK-like)"/>
    <property type="match status" value="1"/>
</dbReference>
<dbReference type="InterPro" id="IPR008271">
    <property type="entry name" value="Ser/Thr_kinase_AS"/>
</dbReference>
<evidence type="ECO:0000256" key="9">
    <source>
        <dbReference type="ARBA" id="ARBA00022840"/>
    </source>
</evidence>
<dbReference type="PANTHER" id="PTHR24348">
    <property type="entry name" value="SERINE/THREONINE-PROTEIN KINASE UNC-51-RELATED"/>
    <property type="match status" value="1"/>
</dbReference>
<proteinExistence type="predicted"/>
<evidence type="ECO:0000256" key="6">
    <source>
        <dbReference type="ARBA" id="ARBA00022679"/>
    </source>
</evidence>
<keyword evidence="8" id="KW-0418">Kinase</keyword>
<accession>A0A1V6V0D5</accession>